<dbReference type="RefSeq" id="WP_120323932.1">
    <property type="nucleotide sequence ID" value="NZ_RAPF01000002.1"/>
</dbReference>
<evidence type="ECO:0000256" key="4">
    <source>
        <dbReference type="ARBA" id="ARBA00022692"/>
    </source>
</evidence>
<dbReference type="PANTHER" id="PTHR43549:SF2">
    <property type="entry name" value="MULTIDRUG RESISTANCE PROTEIN NORM-RELATED"/>
    <property type="match status" value="1"/>
</dbReference>
<evidence type="ECO:0000256" key="3">
    <source>
        <dbReference type="ARBA" id="ARBA00022475"/>
    </source>
</evidence>
<reference evidence="8 9" key="1">
    <citation type="submission" date="2018-09" db="EMBL/GenBank/DDBJ databases">
        <title>Altererythrobacter spongiae sp. nov., isolated from a marine sponge.</title>
        <authorList>
            <person name="Zhuang L."/>
            <person name="Luo L."/>
        </authorList>
    </citation>
    <scope>NUCLEOTIDE SEQUENCE [LARGE SCALE GENOMIC DNA]</scope>
    <source>
        <strain evidence="8 9">HN-Y73</strain>
    </source>
</reference>
<keyword evidence="6 7" id="KW-0472">Membrane</keyword>
<keyword evidence="3" id="KW-1003">Cell membrane</keyword>
<proteinExistence type="predicted"/>
<evidence type="ECO:0000256" key="7">
    <source>
        <dbReference type="SAM" id="Phobius"/>
    </source>
</evidence>
<organism evidence="8 9">
    <name type="scientific">Altericroceibacterium spongiae</name>
    <dbReference type="NCBI Taxonomy" id="2320269"/>
    <lineage>
        <taxon>Bacteria</taxon>
        <taxon>Pseudomonadati</taxon>
        <taxon>Pseudomonadota</taxon>
        <taxon>Alphaproteobacteria</taxon>
        <taxon>Sphingomonadales</taxon>
        <taxon>Erythrobacteraceae</taxon>
        <taxon>Altericroceibacterium</taxon>
    </lineage>
</organism>
<accession>A0A420EPY0</accession>
<sequence>MIGPDNPELIAEAVRLNRICFPFLGTMALVQVLNGVFRGAGSTRQAMTISIAMQWLLQLPSAALLSLATALGVLGVWWSYPIANSGAALLCLIWLAKGPWRKNLVRPAGEEEPAETEASAR</sequence>
<dbReference type="AlphaFoldDB" id="A0A420EPY0"/>
<dbReference type="Pfam" id="PF01554">
    <property type="entry name" value="MatE"/>
    <property type="match status" value="1"/>
</dbReference>
<feature type="transmembrane region" description="Helical" evidence="7">
    <location>
        <begin position="49"/>
        <end position="71"/>
    </location>
</feature>
<dbReference type="GO" id="GO:0042910">
    <property type="term" value="F:xenobiotic transmembrane transporter activity"/>
    <property type="evidence" value="ECO:0007669"/>
    <property type="project" value="InterPro"/>
</dbReference>
<comment type="subcellular location">
    <subcellularLocation>
        <location evidence="1">Cell membrane</location>
        <topology evidence="1">Multi-pass membrane protein</topology>
    </subcellularLocation>
</comment>
<keyword evidence="9" id="KW-1185">Reference proteome</keyword>
<gene>
    <name evidence="8" type="ORF">D6851_05955</name>
</gene>
<evidence type="ECO:0000256" key="5">
    <source>
        <dbReference type="ARBA" id="ARBA00022989"/>
    </source>
</evidence>
<dbReference type="GO" id="GO:0015297">
    <property type="term" value="F:antiporter activity"/>
    <property type="evidence" value="ECO:0007669"/>
    <property type="project" value="InterPro"/>
</dbReference>
<evidence type="ECO:0000313" key="9">
    <source>
        <dbReference type="Proteomes" id="UP000284395"/>
    </source>
</evidence>
<evidence type="ECO:0000313" key="8">
    <source>
        <dbReference type="EMBL" id="RKF22739.1"/>
    </source>
</evidence>
<protein>
    <submittedName>
        <fullName evidence="8">Uncharacterized protein</fullName>
    </submittedName>
</protein>
<comment type="caution">
    <text evidence="8">The sequence shown here is derived from an EMBL/GenBank/DDBJ whole genome shotgun (WGS) entry which is preliminary data.</text>
</comment>
<keyword evidence="5 7" id="KW-1133">Transmembrane helix</keyword>
<name>A0A420EPY0_9SPHN</name>
<dbReference type="GO" id="GO:0005886">
    <property type="term" value="C:plasma membrane"/>
    <property type="evidence" value="ECO:0007669"/>
    <property type="project" value="UniProtKB-SubCell"/>
</dbReference>
<keyword evidence="4 7" id="KW-0812">Transmembrane</keyword>
<feature type="transmembrane region" description="Helical" evidence="7">
    <location>
        <begin position="16"/>
        <end position="37"/>
    </location>
</feature>
<evidence type="ECO:0000256" key="6">
    <source>
        <dbReference type="ARBA" id="ARBA00023136"/>
    </source>
</evidence>
<dbReference type="InterPro" id="IPR052031">
    <property type="entry name" value="Membrane_Transporter-Flippase"/>
</dbReference>
<dbReference type="PANTHER" id="PTHR43549">
    <property type="entry name" value="MULTIDRUG RESISTANCE PROTEIN YPNP-RELATED"/>
    <property type="match status" value="1"/>
</dbReference>
<dbReference type="OrthoDB" id="9811110at2"/>
<evidence type="ECO:0000256" key="2">
    <source>
        <dbReference type="ARBA" id="ARBA00022448"/>
    </source>
</evidence>
<dbReference type="Proteomes" id="UP000284395">
    <property type="component" value="Unassembled WGS sequence"/>
</dbReference>
<feature type="transmembrane region" description="Helical" evidence="7">
    <location>
        <begin position="77"/>
        <end position="96"/>
    </location>
</feature>
<dbReference type="EMBL" id="RAPF01000002">
    <property type="protein sequence ID" value="RKF22739.1"/>
    <property type="molecule type" value="Genomic_DNA"/>
</dbReference>
<dbReference type="InterPro" id="IPR002528">
    <property type="entry name" value="MATE_fam"/>
</dbReference>
<evidence type="ECO:0000256" key="1">
    <source>
        <dbReference type="ARBA" id="ARBA00004651"/>
    </source>
</evidence>
<keyword evidence="2" id="KW-0813">Transport</keyword>